<name>J7RVU1_9APHY</name>
<dbReference type="Proteomes" id="UP000006352">
    <property type="component" value="Unassembled WGS sequence"/>
</dbReference>
<protein>
    <submittedName>
        <fullName evidence="1">Uncharacterized protein</fullName>
    </submittedName>
</protein>
<accession>J7RVU1</accession>
<sequence length="16" mass="1789">MEMKHDVMGSVVQLQG</sequence>
<evidence type="ECO:0000313" key="1">
    <source>
        <dbReference type="EMBL" id="CCM07035.1"/>
    </source>
</evidence>
<dbReference type="AlphaFoldDB" id="J7RVU1"/>
<dbReference type="EMBL" id="HE797623">
    <property type="protein sequence ID" value="CCM07035.1"/>
    <property type="molecule type" value="Genomic_DNA"/>
</dbReference>
<keyword evidence="2" id="KW-1185">Reference proteome</keyword>
<reference evidence="1 2" key="1">
    <citation type="journal article" date="2012" name="Appl. Environ. Microbiol.">
        <title>Short-read sequencing for genomic analysis of the brown rot fungus Fibroporia radiculosa.</title>
        <authorList>
            <person name="Tang J.D."/>
            <person name="Perkins A.D."/>
            <person name="Sonstegard T.S."/>
            <person name="Schroeder S.G."/>
            <person name="Burgess S.C."/>
            <person name="Diehl S.V."/>
        </authorList>
    </citation>
    <scope>NUCLEOTIDE SEQUENCE [LARGE SCALE GENOMIC DNA]</scope>
    <source>
        <strain evidence="1 2">TFFH 294</strain>
    </source>
</reference>
<dbReference type="HOGENOM" id="CLU_3433173_0_0_1"/>
<gene>
    <name evidence="1" type="ORF">FIBRA_09354</name>
</gene>
<organism evidence="1 2">
    <name type="scientific">Fibroporia radiculosa</name>
    <dbReference type="NCBI Taxonomy" id="599839"/>
    <lineage>
        <taxon>Eukaryota</taxon>
        <taxon>Fungi</taxon>
        <taxon>Dikarya</taxon>
        <taxon>Basidiomycota</taxon>
        <taxon>Agaricomycotina</taxon>
        <taxon>Agaricomycetes</taxon>
        <taxon>Polyporales</taxon>
        <taxon>Fibroporiaceae</taxon>
        <taxon>Fibroporia</taxon>
    </lineage>
</organism>
<dbReference type="InParanoid" id="J7RVU1"/>
<evidence type="ECO:0000313" key="2">
    <source>
        <dbReference type="Proteomes" id="UP000006352"/>
    </source>
</evidence>
<proteinExistence type="predicted"/>